<gene>
    <name evidence="13" type="ORF">ABEB36_006387</name>
</gene>
<dbReference type="EMBL" id="JBDJPC010000005">
    <property type="protein sequence ID" value="KAL1500977.1"/>
    <property type="molecule type" value="Genomic_DNA"/>
</dbReference>
<evidence type="ECO:0000256" key="7">
    <source>
        <dbReference type="ARBA" id="ARBA00022824"/>
    </source>
</evidence>
<feature type="transmembrane region" description="Helical" evidence="11">
    <location>
        <begin position="423"/>
        <end position="442"/>
    </location>
</feature>
<evidence type="ECO:0000256" key="9">
    <source>
        <dbReference type="ARBA" id="ARBA00023136"/>
    </source>
</evidence>
<dbReference type="InterPro" id="IPR045687">
    <property type="entry name" value="PIGG/GPI7_C"/>
</dbReference>
<evidence type="ECO:0000259" key="12">
    <source>
        <dbReference type="Pfam" id="PF19316"/>
    </source>
</evidence>
<dbReference type="PANTHER" id="PTHR23072">
    <property type="entry name" value="PHOSPHATIDYLINOSITOL GLYCAN-RELATED"/>
    <property type="match status" value="1"/>
</dbReference>
<dbReference type="CDD" id="cd16024">
    <property type="entry name" value="GPI_EPT_2"/>
    <property type="match status" value="1"/>
</dbReference>
<keyword evidence="9 11" id="KW-0472">Membrane</keyword>
<evidence type="ECO:0000256" key="1">
    <source>
        <dbReference type="ARBA" id="ARBA00004477"/>
    </source>
</evidence>
<dbReference type="PANTHER" id="PTHR23072:SF0">
    <property type="entry name" value="GPI ETHANOLAMINE PHOSPHATE TRANSFERASE 2"/>
    <property type="match status" value="1"/>
</dbReference>
<evidence type="ECO:0000256" key="6">
    <source>
        <dbReference type="ARBA" id="ARBA00022692"/>
    </source>
</evidence>
<protein>
    <recommendedName>
        <fullName evidence="12">GPI ethanolamine phosphate transferase 2 C-terminal domain-containing protein</fullName>
    </recommendedName>
</protein>
<keyword evidence="8 11" id="KW-1133">Transmembrane helix</keyword>
<feature type="transmembrane region" description="Helical" evidence="11">
    <location>
        <begin position="770"/>
        <end position="790"/>
    </location>
</feature>
<keyword evidence="4" id="KW-0337">GPI-anchor biosynthesis</keyword>
<dbReference type="Pfam" id="PF01663">
    <property type="entry name" value="Phosphodiest"/>
    <property type="match status" value="1"/>
</dbReference>
<keyword evidence="14" id="KW-1185">Reference proteome</keyword>
<keyword evidence="6 11" id="KW-0812">Transmembrane</keyword>
<feature type="transmembrane region" description="Helical" evidence="11">
    <location>
        <begin position="577"/>
        <end position="595"/>
    </location>
</feature>
<comment type="subcellular location">
    <subcellularLocation>
        <location evidence="1">Endoplasmic reticulum membrane</location>
        <topology evidence="1">Multi-pass membrane protein</topology>
    </subcellularLocation>
</comment>
<dbReference type="Pfam" id="PF19316">
    <property type="entry name" value="PIGO_PIGG"/>
    <property type="match status" value="2"/>
</dbReference>
<proteinExistence type="inferred from homology"/>
<evidence type="ECO:0000256" key="10">
    <source>
        <dbReference type="ARBA" id="ARBA00023180"/>
    </source>
</evidence>
<feature type="transmembrane region" description="Helical" evidence="11">
    <location>
        <begin position="550"/>
        <end position="570"/>
    </location>
</feature>
<feature type="transmembrane region" description="Helical" evidence="11">
    <location>
        <begin position="734"/>
        <end position="758"/>
    </location>
</feature>
<accession>A0ABD1EQC9</accession>
<sequence>MFQLSFLLTVSVIIFLYNFFPIPTTVLNVQNSPPTKIGRIPINITALYPSRYQKTVLIVIDALRWDFVSAQLMPLTTKLASDHGCINKVSVESPTVTLPRIKALTTGDVPQYIDMVRNLASSEILKDSWLHSAKGKGLRMVFYGDDNWLKLFPGFFHNYEGTNSFFVWDFEQVDENVTRNVNIQLIHQNWDIMILHYLGLDHIGHVLGPFSDRVPPKLQEMDEVIHRIFNKLENSLILVTGDHGMRDSGGHGGTTEPETLVPFITLGHHCREFANFKQTDIPANLAVLLGLAIPSTSIGKLHSGFLNLSPPEYLYALRYNIEILLRKTNGTSREFVEATKYHQQYLANGQLNLEEVIMKLYEECSDQISARLYEDSSGQNLWSLFIPILLMFSLLVTLIELIFVDQNNYEIFLYYLVIMVQFWSHNPLVLGILLVLLILLSIVKIRRIFKFSLTFNGTEIDLYLILIVVLHPLTFISTSFIEEEHYFWIFTSVTLLMVLVFRQIRKQKEFLNMFIVLFLLRFVMDLNSTEENSVQSTDNWANILNNPDNWWWRQGFFAFSLTLLLITLVWERSNNYRVHFLQLVVIVLIFSLKSVQYHSVFLGRVTSALIILQQFIFPKECSFKHTWIFLCALLMKPHNIILLPLGIYMAKLLSQQMNSEHRLANYLLANCFYFLQGHRNSLASIDISVGYVGLNTYKPLVVVTQVLIHTYAFPVLFHLTFLEKELNPKRSRAFWNAMLTLRSSVILSTSIAIVLFKHHLFIWSVFAPKLFIESVHVGVLCIEVSSWYFYDSIKMHQLITKK</sequence>
<feature type="transmembrane region" description="Helical" evidence="11">
    <location>
        <begin position="6"/>
        <end position="29"/>
    </location>
</feature>
<dbReference type="Gene3D" id="3.40.720.10">
    <property type="entry name" value="Alkaline Phosphatase, subunit A"/>
    <property type="match status" value="1"/>
</dbReference>
<keyword evidence="10" id="KW-0325">Glycoprotein</keyword>
<dbReference type="AlphaFoldDB" id="A0ABD1EQC9"/>
<dbReference type="InterPro" id="IPR039527">
    <property type="entry name" value="PIGG/GPI7"/>
</dbReference>
<keyword evidence="5" id="KW-0808">Transferase</keyword>
<organism evidence="13 14">
    <name type="scientific">Hypothenemus hampei</name>
    <name type="common">Coffee berry borer</name>
    <dbReference type="NCBI Taxonomy" id="57062"/>
    <lineage>
        <taxon>Eukaryota</taxon>
        <taxon>Metazoa</taxon>
        <taxon>Ecdysozoa</taxon>
        <taxon>Arthropoda</taxon>
        <taxon>Hexapoda</taxon>
        <taxon>Insecta</taxon>
        <taxon>Pterygota</taxon>
        <taxon>Neoptera</taxon>
        <taxon>Endopterygota</taxon>
        <taxon>Coleoptera</taxon>
        <taxon>Polyphaga</taxon>
        <taxon>Cucujiformia</taxon>
        <taxon>Curculionidae</taxon>
        <taxon>Scolytinae</taxon>
        <taxon>Hypothenemus</taxon>
    </lineage>
</organism>
<comment type="caution">
    <text evidence="13">The sequence shown here is derived from an EMBL/GenBank/DDBJ whole genome shotgun (WGS) entry which is preliminary data.</text>
</comment>
<dbReference type="InterPro" id="IPR037674">
    <property type="entry name" value="PIG-G_N"/>
</dbReference>
<name>A0ABD1EQC9_HYPHA</name>
<feature type="transmembrane region" description="Helical" evidence="11">
    <location>
        <begin position="487"/>
        <end position="504"/>
    </location>
</feature>
<keyword evidence="7" id="KW-0256">Endoplasmic reticulum</keyword>
<evidence type="ECO:0000313" key="13">
    <source>
        <dbReference type="EMBL" id="KAL1500977.1"/>
    </source>
</evidence>
<evidence type="ECO:0000256" key="8">
    <source>
        <dbReference type="ARBA" id="ARBA00022989"/>
    </source>
</evidence>
<dbReference type="Proteomes" id="UP001566132">
    <property type="component" value="Unassembled WGS sequence"/>
</dbReference>
<feature type="domain" description="GPI ethanolamine phosphate transferase 2 C-terminal" evidence="12">
    <location>
        <begin position="428"/>
        <end position="592"/>
    </location>
</feature>
<dbReference type="GO" id="GO:0016740">
    <property type="term" value="F:transferase activity"/>
    <property type="evidence" value="ECO:0007669"/>
    <property type="project" value="UniProtKB-KW"/>
</dbReference>
<dbReference type="InterPro" id="IPR017850">
    <property type="entry name" value="Alkaline_phosphatase_core_sf"/>
</dbReference>
<evidence type="ECO:0000256" key="3">
    <source>
        <dbReference type="ARBA" id="ARBA00005315"/>
    </source>
</evidence>
<evidence type="ECO:0000256" key="11">
    <source>
        <dbReference type="SAM" id="Phobius"/>
    </source>
</evidence>
<evidence type="ECO:0000313" key="14">
    <source>
        <dbReference type="Proteomes" id="UP001566132"/>
    </source>
</evidence>
<dbReference type="GO" id="GO:0005789">
    <property type="term" value="C:endoplasmic reticulum membrane"/>
    <property type="evidence" value="ECO:0007669"/>
    <property type="project" value="UniProtKB-SubCell"/>
</dbReference>
<evidence type="ECO:0000256" key="2">
    <source>
        <dbReference type="ARBA" id="ARBA00004687"/>
    </source>
</evidence>
<feature type="transmembrane region" description="Helical" evidence="11">
    <location>
        <begin position="700"/>
        <end position="722"/>
    </location>
</feature>
<dbReference type="InterPro" id="IPR002591">
    <property type="entry name" value="Phosphodiest/P_Trfase"/>
</dbReference>
<feature type="domain" description="GPI ethanolamine phosphate transferase 2 C-terminal" evidence="12">
    <location>
        <begin position="626"/>
        <end position="770"/>
    </location>
</feature>
<reference evidence="13 14" key="1">
    <citation type="submission" date="2024-05" db="EMBL/GenBank/DDBJ databases">
        <title>Genetic variation in Jamaican populations of the coffee berry borer (Hypothenemus hampei).</title>
        <authorList>
            <person name="Errbii M."/>
            <person name="Myrie A."/>
        </authorList>
    </citation>
    <scope>NUCLEOTIDE SEQUENCE [LARGE SCALE GENOMIC DNA]</scope>
    <source>
        <strain evidence="13">JA-Hopewell-2020-01-JO</strain>
        <tissue evidence="13">Whole body</tissue>
    </source>
</reference>
<dbReference type="SUPFAM" id="SSF53649">
    <property type="entry name" value="Alkaline phosphatase-like"/>
    <property type="match status" value="1"/>
</dbReference>
<evidence type="ECO:0000256" key="4">
    <source>
        <dbReference type="ARBA" id="ARBA00022502"/>
    </source>
</evidence>
<feature type="transmembrane region" description="Helical" evidence="11">
    <location>
        <begin position="381"/>
        <end position="403"/>
    </location>
</feature>
<feature type="transmembrane region" description="Helical" evidence="11">
    <location>
        <begin position="629"/>
        <end position="650"/>
    </location>
</feature>
<evidence type="ECO:0000256" key="5">
    <source>
        <dbReference type="ARBA" id="ARBA00022679"/>
    </source>
</evidence>
<comment type="pathway">
    <text evidence="2">Glycolipid biosynthesis; glycosylphosphatidylinositol-anchor biosynthesis.</text>
</comment>
<dbReference type="GO" id="GO:0006506">
    <property type="term" value="P:GPI anchor biosynthetic process"/>
    <property type="evidence" value="ECO:0007669"/>
    <property type="project" value="UniProtKB-KW"/>
</dbReference>
<feature type="transmembrane region" description="Helical" evidence="11">
    <location>
        <begin position="462"/>
        <end position="481"/>
    </location>
</feature>
<comment type="similarity">
    <text evidence="3">Belongs to the PIGG/PIGN/PIGO family. PIGG subfamily.</text>
</comment>